<comment type="cofactor">
    <cofactor evidence="9 10">
        <name>Mg(2+)</name>
        <dbReference type="ChEBI" id="CHEBI:18420"/>
    </cofactor>
    <text evidence="9 10">Binds 3 Mg(2+) ions per subunit.</text>
</comment>
<protein>
    <recommendedName>
        <fullName evidence="9">Lysine--tRNA ligase</fullName>
        <ecNumber evidence="9">6.1.1.6</ecNumber>
    </recommendedName>
    <alternativeName>
        <fullName evidence="9">Lysyl-tRNA synthetase</fullName>
        <shortName evidence="9">LysRS</shortName>
    </alternativeName>
</protein>
<dbReference type="GO" id="GO:0004824">
    <property type="term" value="F:lysine-tRNA ligase activity"/>
    <property type="evidence" value="ECO:0007669"/>
    <property type="project" value="UniProtKB-UniRule"/>
</dbReference>
<dbReference type="Pfam" id="PF00152">
    <property type="entry name" value="tRNA-synt_2"/>
    <property type="match status" value="1"/>
</dbReference>
<dbReference type="AlphaFoldDB" id="A0A1G6Q252"/>
<evidence type="ECO:0000256" key="1">
    <source>
        <dbReference type="ARBA" id="ARBA00008226"/>
    </source>
</evidence>
<evidence type="ECO:0000256" key="7">
    <source>
        <dbReference type="ARBA" id="ARBA00023146"/>
    </source>
</evidence>
<keyword evidence="9 10" id="KW-0460">Magnesium</keyword>
<dbReference type="InterPro" id="IPR012340">
    <property type="entry name" value="NA-bd_OB-fold"/>
</dbReference>
<evidence type="ECO:0000256" key="8">
    <source>
        <dbReference type="ARBA" id="ARBA00048573"/>
    </source>
</evidence>
<dbReference type="NCBIfam" id="TIGR00499">
    <property type="entry name" value="lysS_bact"/>
    <property type="match status" value="1"/>
</dbReference>
<comment type="subunit">
    <text evidence="9">Homodimer.</text>
</comment>
<dbReference type="InterPro" id="IPR002313">
    <property type="entry name" value="Lys-tRNA-ligase_II"/>
</dbReference>
<dbReference type="InterPro" id="IPR006195">
    <property type="entry name" value="aa-tRNA-synth_II"/>
</dbReference>
<evidence type="ECO:0000256" key="6">
    <source>
        <dbReference type="ARBA" id="ARBA00022917"/>
    </source>
</evidence>
<keyword evidence="7 9" id="KW-0030">Aminoacyl-tRNA synthetase</keyword>
<evidence type="ECO:0000313" key="11">
    <source>
        <dbReference type="EMBL" id="SDC85717.1"/>
    </source>
</evidence>
<dbReference type="FunFam" id="2.40.50.140:FF:000024">
    <property type="entry name" value="Lysine--tRNA ligase"/>
    <property type="match status" value="1"/>
</dbReference>
<dbReference type="SUPFAM" id="SSF55681">
    <property type="entry name" value="Class II aaRS and biotin synthetases"/>
    <property type="match status" value="1"/>
</dbReference>
<feature type="binding site" evidence="9">
    <location>
        <position position="462"/>
    </location>
    <ligand>
        <name>Mg(2+)</name>
        <dbReference type="ChEBI" id="CHEBI:18420"/>
        <label>1</label>
    </ligand>
</feature>
<dbReference type="GO" id="GO:0005524">
    <property type="term" value="F:ATP binding"/>
    <property type="evidence" value="ECO:0007669"/>
    <property type="project" value="UniProtKB-UniRule"/>
</dbReference>
<dbReference type="GO" id="GO:0006430">
    <property type="term" value="P:lysyl-tRNA aminoacylation"/>
    <property type="evidence" value="ECO:0007669"/>
    <property type="project" value="UniProtKB-UniRule"/>
</dbReference>
<evidence type="ECO:0000256" key="10">
    <source>
        <dbReference type="RuleBase" id="RU000336"/>
    </source>
</evidence>
<dbReference type="CDD" id="cd04322">
    <property type="entry name" value="LysRS_N"/>
    <property type="match status" value="1"/>
</dbReference>
<dbReference type="GO" id="GO:0000049">
    <property type="term" value="F:tRNA binding"/>
    <property type="evidence" value="ECO:0007669"/>
    <property type="project" value="TreeGrafter"/>
</dbReference>
<feature type="binding site" evidence="9">
    <location>
        <position position="462"/>
    </location>
    <ligand>
        <name>Mg(2+)</name>
        <dbReference type="ChEBI" id="CHEBI:18420"/>
        <label>2</label>
    </ligand>
</feature>
<sequence length="543" mass="60868">MPFRPRYRGDERSAELPASFVVEHTRTNRCTGPGRSFVPYGLMSDVPERPQNEEDLPEQMRVRRDKRDRILAEGAEPYPVEVPRTHTLAQIRAEFPELPADTQTGVEVGVTGRVMFLRNTGKLCFATLREGDGTELQAMLSLAKVGEESLAAWKSDVDLGDHVFVRGEVITSRRGELSVLAESWQLTSKALRPLPVVHKELAEETRIRQRYVDLIVRPKARDVVQTRATVMRALRDSFHRRGFTEVETPMLQTLHGGASARPFVTHSNAFDLDLYLRIAPELYLKRCVVGGIEKVFEINRNFRNEGSDSSHSPEFAMLEYYEAYATYDTIGVFTRELVQEAAEAAFGSQVVTLNDGTEYDLSGEWAAMTMYGSLSDALGEEVTPETTAEKLHSFAEAQGLEVDPKLGHGKLVEELWEHLVGDHLHAPTFVRDFPVETSPLTRQHRSVDGVAEKWDLYVRGFELATGYSELVDPVVERERLTEQAMLAAKGDSEAMRLDEDFLRALEYGMPPSGGAGMGVDRLLMALTGLGIRETILFPLVRPE</sequence>
<evidence type="ECO:0000256" key="9">
    <source>
        <dbReference type="HAMAP-Rule" id="MF_00252"/>
    </source>
</evidence>
<proteinExistence type="inferred from homology"/>
<keyword evidence="12" id="KW-1185">Reference proteome</keyword>
<keyword evidence="9" id="KW-0963">Cytoplasm</keyword>
<evidence type="ECO:0000256" key="4">
    <source>
        <dbReference type="ARBA" id="ARBA00022741"/>
    </source>
</evidence>
<dbReference type="EMBL" id="FMZE01000004">
    <property type="protein sequence ID" value="SDC85717.1"/>
    <property type="molecule type" value="Genomic_DNA"/>
</dbReference>
<evidence type="ECO:0000313" key="12">
    <source>
        <dbReference type="Proteomes" id="UP000199494"/>
    </source>
</evidence>
<comment type="catalytic activity">
    <reaction evidence="8 9 10">
        <text>tRNA(Lys) + L-lysine + ATP = L-lysyl-tRNA(Lys) + AMP + diphosphate</text>
        <dbReference type="Rhea" id="RHEA:20792"/>
        <dbReference type="Rhea" id="RHEA-COMP:9696"/>
        <dbReference type="Rhea" id="RHEA-COMP:9697"/>
        <dbReference type="ChEBI" id="CHEBI:30616"/>
        <dbReference type="ChEBI" id="CHEBI:32551"/>
        <dbReference type="ChEBI" id="CHEBI:33019"/>
        <dbReference type="ChEBI" id="CHEBI:78442"/>
        <dbReference type="ChEBI" id="CHEBI:78529"/>
        <dbReference type="ChEBI" id="CHEBI:456215"/>
        <dbReference type="EC" id="6.1.1.6"/>
    </reaction>
</comment>
<dbReference type="PANTHER" id="PTHR42918">
    <property type="entry name" value="LYSYL-TRNA SYNTHETASE"/>
    <property type="match status" value="1"/>
</dbReference>
<dbReference type="GO" id="GO:0000287">
    <property type="term" value="F:magnesium ion binding"/>
    <property type="evidence" value="ECO:0007669"/>
    <property type="project" value="UniProtKB-UniRule"/>
</dbReference>
<accession>A0A1G6Q252</accession>
<dbReference type="InterPro" id="IPR018149">
    <property type="entry name" value="Lys-tRNA-synth_II_C"/>
</dbReference>
<dbReference type="InterPro" id="IPR004364">
    <property type="entry name" value="Aa-tRNA-synt_II"/>
</dbReference>
<dbReference type="STRING" id="530584.SAMN05421630_104160"/>
<organism evidence="11 12">
    <name type="scientific">Prauserella marina</name>
    <dbReference type="NCBI Taxonomy" id="530584"/>
    <lineage>
        <taxon>Bacteria</taxon>
        <taxon>Bacillati</taxon>
        <taxon>Actinomycetota</taxon>
        <taxon>Actinomycetes</taxon>
        <taxon>Pseudonocardiales</taxon>
        <taxon>Pseudonocardiaceae</taxon>
        <taxon>Prauserella</taxon>
    </lineage>
</organism>
<dbReference type="Proteomes" id="UP000199494">
    <property type="component" value="Unassembled WGS sequence"/>
</dbReference>
<dbReference type="PANTHER" id="PTHR42918:SF15">
    <property type="entry name" value="LYSINE--TRNA LIGASE, CHLOROPLASTIC_MITOCHONDRIAL"/>
    <property type="match status" value="1"/>
</dbReference>
<reference evidence="11 12" key="1">
    <citation type="submission" date="2016-10" db="EMBL/GenBank/DDBJ databases">
        <authorList>
            <person name="de Groot N.N."/>
        </authorList>
    </citation>
    <scope>NUCLEOTIDE SEQUENCE [LARGE SCALE GENOMIC DNA]</scope>
    <source>
        <strain evidence="11 12">CGMCC 4.5506</strain>
    </source>
</reference>
<keyword evidence="6 9" id="KW-0648">Protein biosynthesis</keyword>
<feature type="binding site" evidence="9">
    <location>
        <position position="455"/>
    </location>
    <ligand>
        <name>Mg(2+)</name>
        <dbReference type="ChEBI" id="CHEBI:18420"/>
        <label>1</label>
    </ligand>
</feature>
<dbReference type="InterPro" id="IPR044136">
    <property type="entry name" value="Lys-tRNA-ligase_II_N"/>
</dbReference>
<dbReference type="GO" id="GO:0005829">
    <property type="term" value="C:cytosol"/>
    <property type="evidence" value="ECO:0007669"/>
    <property type="project" value="TreeGrafter"/>
</dbReference>
<dbReference type="Pfam" id="PF01336">
    <property type="entry name" value="tRNA_anti-codon"/>
    <property type="match status" value="1"/>
</dbReference>
<keyword evidence="4 9" id="KW-0547">Nucleotide-binding</keyword>
<evidence type="ECO:0000256" key="5">
    <source>
        <dbReference type="ARBA" id="ARBA00022840"/>
    </source>
</evidence>
<gene>
    <name evidence="9" type="primary">lysS</name>
    <name evidence="11" type="ORF">SAMN05421630_104160</name>
</gene>
<keyword evidence="3 9" id="KW-0479">Metal-binding</keyword>
<evidence type="ECO:0000256" key="2">
    <source>
        <dbReference type="ARBA" id="ARBA00022598"/>
    </source>
</evidence>
<dbReference type="InterPro" id="IPR004365">
    <property type="entry name" value="NA-bd_OB_tRNA"/>
</dbReference>
<comment type="subcellular location">
    <subcellularLocation>
        <location evidence="9">Cytoplasm</location>
    </subcellularLocation>
</comment>
<comment type="similarity">
    <text evidence="1 9">Belongs to the class-II aminoacyl-tRNA synthetase family.</text>
</comment>
<dbReference type="PRINTS" id="PR00982">
    <property type="entry name" value="TRNASYNTHLYS"/>
</dbReference>
<dbReference type="EC" id="6.1.1.6" evidence="9"/>
<dbReference type="InterPro" id="IPR045864">
    <property type="entry name" value="aa-tRNA-synth_II/BPL/LPL"/>
</dbReference>
<name>A0A1G6Q252_9PSEU</name>
<keyword evidence="5 9" id="KW-0067">ATP-binding</keyword>
<evidence type="ECO:0000256" key="3">
    <source>
        <dbReference type="ARBA" id="ARBA00022723"/>
    </source>
</evidence>
<dbReference type="PROSITE" id="PS50862">
    <property type="entry name" value="AA_TRNA_LIGASE_II"/>
    <property type="match status" value="1"/>
</dbReference>
<dbReference type="HAMAP" id="MF_00252">
    <property type="entry name" value="Lys_tRNA_synth_class2"/>
    <property type="match status" value="1"/>
</dbReference>
<dbReference type="SUPFAM" id="SSF50249">
    <property type="entry name" value="Nucleic acid-binding proteins"/>
    <property type="match status" value="1"/>
</dbReference>
<dbReference type="Gene3D" id="2.40.50.140">
    <property type="entry name" value="Nucleic acid-binding proteins"/>
    <property type="match status" value="1"/>
</dbReference>
<dbReference type="NCBIfam" id="NF001756">
    <property type="entry name" value="PRK00484.1"/>
    <property type="match status" value="1"/>
</dbReference>
<keyword evidence="2 9" id="KW-0436">Ligase</keyword>
<dbReference type="Gene3D" id="3.30.930.10">
    <property type="entry name" value="Bira Bifunctional Protein, Domain 2"/>
    <property type="match status" value="1"/>
</dbReference>